<comment type="caution">
    <text evidence="1">The sequence shown here is derived from an EMBL/GenBank/DDBJ whole genome shotgun (WGS) entry which is preliminary data.</text>
</comment>
<protein>
    <recommendedName>
        <fullName evidence="3">Transcription regulator PadR N-terminal domain-containing protein</fullName>
    </recommendedName>
</protein>
<evidence type="ECO:0000313" key="2">
    <source>
        <dbReference type="Proteomes" id="UP000231333"/>
    </source>
</evidence>
<gene>
    <name evidence="1" type="ORF">COV34_02430</name>
</gene>
<reference evidence="1 2" key="1">
    <citation type="submission" date="2017-09" db="EMBL/GenBank/DDBJ databases">
        <title>Depth-based differentiation of microbial function through sediment-hosted aquifers and enrichment of novel symbionts in the deep terrestrial subsurface.</title>
        <authorList>
            <person name="Probst A.J."/>
            <person name="Ladd B."/>
            <person name="Jarett J.K."/>
            <person name="Geller-Mcgrath D.E."/>
            <person name="Sieber C.M."/>
            <person name="Emerson J.B."/>
            <person name="Anantharaman K."/>
            <person name="Thomas B.C."/>
            <person name="Malmstrom R."/>
            <person name="Stieglmeier M."/>
            <person name="Klingl A."/>
            <person name="Woyke T."/>
            <person name="Ryan C.M."/>
            <person name="Banfield J.F."/>
        </authorList>
    </citation>
    <scope>NUCLEOTIDE SEQUENCE [LARGE SCALE GENOMIC DNA]</scope>
    <source>
        <strain evidence="1">CG10_big_fil_rev_8_21_14_0_10_42_12</strain>
    </source>
</reference>
<proteinExistence type="predicted"/>
<evidence type="ECO:0008006" key="3">
    <source>
        <dbReference type="Google" id="ProtNLM"/>
    </source>
</evidence>
<accession>A0A2H0QUG6</accession>
<dbReference type="InterPro" id="IPR036390">
    <property type="entry name" value="WH_DNA-bd_sf"/>
</dbReference>
<dbReference type="Proteomes" id="UP000231333">
    <property type="component" value="Unassembled WGS sequence"/>
</dbReference>
<dbReference type="EMBL" id="PCXL01000013">
    <property type="protein sequence ID" value="PIR37922.1"/>
    <property type="molecule type" value="Genomic_DNA"/>
</dbReference>
<name>A0A2H0QUG6_9BACT</name>
<dbReference type="InterPro" id="IPR036388">
    <property type="entry name" value="WH-like_DNA-bd_sf"/>
</dbReference>
<sequence>MLGEQRQQIGSFELLILSFLGIGIGTVPCLNQSIAETDWWGEGRISEGAVLCSMKRLIKKGLVQRTKIESNRLCRKARFQYGLTDAGGVELEKCRTIYSAIWSRVR</sequence>
<dbReference type="SUPFAM" id="SSF46785">
    <property type="entry name" value="Winged helix' DNA-binding domain"/>
    <property type="match status" value="1"/>
</dbReference>
<organism evidence="1 2">
    <name type="scientific">Candidatus Zambryskibacteria bacterium CG10_big_fil_rev_8_21_14_0_10_42_12</name>
    <dbReference type="NCBI Taxonomy" id="1975115"/>
    <lineage>
        <taxon>Bacteria</taxon>
        <taxon>Candidatus Zambryskiibacteriota</taxon>
    </lineage>
</organism>
<dbReference type="AlphaFoldDB" id="A0A2H0QUG6"/>
<dbReference type="Gene3D" id="1.10.10.10">
    <property type="entry name" value="Winged helix-like DNA-binding domain superfamily/Winged helix DNA-binding domain"/>
    <property type="match status" value="1"/>
</dbReference>
<evidence type="ECO:0000313" key="1">
    <source>
        <dbReference type="EMBL" id="PIR37922.1"/>
    </source>
</evidence>